<evidence type="ECO:0000256" key="3">
    <source>
        <dbReference type="ARBA" id="ARBA00022692"/>
    </source>
</evidence>
<name>S0FRR6_9BACT</name>
<evidence type="ECO:0000313" key="8">
    <source>
        <dbReference type="Proteomes" id="UP000014216"/>
    </source>
</evidence>
<evidence type="ECO:0000313" key="7">
    <source>
        <dbReference type="EMBL" id="EMS77758.1"/>
    </source>
</evidence>
<keyword evidence="2" id="KW-0488">Methylation</keyword>
<dbReference type="PROSITE" id="PS00409">
    <property type="entry name" value="PROKAR_NTER_METHYL"/>
    <property type="match status" value="1"/>
</dbReference>
<reference evidence="7 8" key="1">
    <citation type="journal article" date="2013" name="Genome Announc.">
        <title>Draft Genome Sequence of Desulfotignum phosphitoxidans DSM 13687 Strain FiPS-3.</title>
        <authorList>
            <person name="Poehlein A."/>
            <person name="Daniel R."/>
            <person name="Simeonova D.D."/>
        </authorList>
    </citation>
    <scope>NUCLEOTIDE SEQUENCE [LARGE SCALE GENOMIC DNA]</scope>
    <source>
        <strain evidence="7 8">DSM 13687</strain>
    </source>
</reference>
<dbReference type="InterPro" id="IPR045584">
    <property type="entry name" value="Pilin-like"/>
</dbReference>
<keyword evidence="5 6" id="KW-0472">Membrane</keyword>
<dbReference type="Proteomes" id="UP000014216">
    <property type="component" value="Unassembled WGS sequence"/>
</dbReference>
<dbReference type="Gene3D" id="3.30.700.10">
    <property type="entry name" value="Glycoprotein, Type 4 Pilin"/>
    <property type="match status" value="1"/>
</dbReference>
<keyword evidence="4 6" id="KW-1133">Transmembrane helix</keyword>
<dbReference type="PANTHER" id="PTHR30093:SF44">
    <property type="entry name" value="TYPE II SECRETION SYSTEM CORE PROTEIN G"/>
    <property type="match status" value="1"/>
</dbReference>
<organism evidence="7 8">
    <name type="scientific">Desulfotignum phosphitoxidans DSM 13687</name>
    <dbReference type="NCBI Taxonomy" id="1286635"/>
    <lineage>
        <taxon>Bacteria</taxon>
        <taxon>Pseudomonadati</taxon>
        <taxon>Thermodesulfobacteriota</taxon>
        <taxon>Desulfobacteria</taxon>
        <taxon>Desulfobacterales</taxon>
        <taxon>Desulfobacteraceae</taxon>
        <taxon>Desulfotignum</taxon>
    </lineage>
</organism>
<gene>
    <name evidence="7" type="ORF">Dpo_12c00360</name>
</gene>
<keyword evidence="8" id="KW-1185">Reference proteome</keyword>
<sequence length="138" mass="14726">MQPTAVLKTPKGFTLIEVLSVVVIIGILAAIAVPSYKATMDRSREKAAEAAIAEVKSRLSLAYAKYLLEEKSEPDTIGDIAGIDDSGLPAGSGEVPQMDNYTVTLSGHNGTIATITVTKIKDVDYSQSDEIDNTWELP</sequence>
<dbReference type="PANTHER" id="PTHR30093">
    <property type="entry name" value="GENERAL SECRETION PATHWAY PROTEIN G"/>
    <property type="match status" value="1"/>
</dbReference>
<dbReference type="AlphaFoldDB" id="S0FRR6"/>
<protein>
    <submittedName>
        <fullName evidence="7">PilE-like prepilin-type N-terminal cleavage/methylation domain-containing protein</fullName>
    </submittedName>
</protein>
<evidence type="ECO:0000256" key="4">
    <source>
        <dbReference type="ARBA" id="ARBA00022989"/>
    </source>
</evidence>
<evidence type="ECO:0000256" key="5">
    <source>
        <dbReference type="ARBA" id="ARBA00023136"/>
    </source>
</evidence>
<dbReference type="RefSeq" id="WP_006968196.1">
    <property type="nucleotide sequence ID" value="NZ_APJX01000012.1"/>
</dbReference>
<dbReference type="SUPFAM" id="SSF54523">
    <property type="entry name" value="Pili subunits"/>
    <property type="match status" value="1"/>
</dbReference>
<evidence type="ECO:0000256" key="1">
    <source>
        <dbReference type="ARBA" id="ARBA00004167"/>
    </source>
</evidence>
<dbReference type="Pfam" id="PF07963">
    <property type="entry name" value="N_methyl"/>
    <property type="match status" value="1"/>
</dbReference>
<comment type="caution">
    <text evidence="7">The sequence shown here is derived from an EMBL/GenBank/DDBJ whole genome shotgun (WGS) entry which is preliminary data.</text>
</comment>
<evidence type="ECO:0000256" key="2">
    <source>
        <dbReference type="ARBA" id="ARBA00022481"/>
    </source>
</evidence>
<accession>S0FRR6</accession>
<dbReference type="EMBL" id="APJX01000012">
    <property type="protein sequence ID" value="EMS77758.1"/>
    <property type="molecule type" value="Genomic_DNA"/>
</dbReference>
<dbReference type="NCBIfam" id="TIGR02532">
    <property type="entry name" value="IV_pilin_GFxxxE"/>
    <property type="match status" value="1"/>
</dbReference>
<keyword evidence="3 6" id="KW-0812">Transmembrane</keyword>
<evidence type="ECO:0000256" key="6">
    <source>
        <dbReference type="SAM" id="Phobius"/>
    </source>
</evidence>
<dbReference type="GO" id="GO:0016020">
    <property type="term" value="C:membrane"/>
    <property type="evidence" value="ECO:0007669"/>
    <property type="project" value="UniProtKB-SubCell"/>
</dbReference>
<comment type="subcellular location">
    <subcellularLocation>
        <location evidence="1">Membrane</location>
        <topology evidence="1">Single-pass membrane protein</topology>
    </subcellularLocation>
</comment>
<dbReference type="InterPro" id="IPR012902">
    <property type="entry name" value="N_methyl_site"/>
</dbReference>
<proteinExistence type="predicted"/>
<feature type="transmembrane region" description="Helical" evidence="6">
    <location>
        <begin position="12"/>
        <end position="36"/>
    </location>
</feature>